<dbReference type="InterPro" id="IPR000524">
    <property type="entry name" value="Tscrpt_reg_HTH_GntR"/>
</dbReference>
<keyword evidence="6" id="KW-1185">Reference proteome</keyword>
<evidence type="ECO:0000256" key="1">
    <source>
        <dbReference type="ARBA" id="ARBA00023015"/>
    </source>
</evidence>
<accession>A0ABQ2N7I6</accession>
<dbReference type="PANTHER" id="PTHR43537">
    <property type="entry name" value="TRANSCRIPTIONAL REGULATOR, GNTR FAMILY"/>
    <property type="match status" value="1"/>
</dbReference>
<gene>
    <name evidence="5" type="ORF">GCM10011584_06520</name>
</gene>
<keyword evidence="2" id="KW-0238">DNA-binding</keyword>
<dbReference type="Proteomes" id="UP000655410">
    <property type="component" value="Unassembled WGS sequence"/>
</dbReference>
<protein>
    <submittedName>
        <fullName evidence="5">GntR family transcriptional regulator</fullName>
    </submittedName>
</protein>
<dbReference type="InterPro" id="IPR011711">
    <property type="entry name" value="GntR_C"/>
</dbReference>
<dbReference type="Pfam" id="PF00392">
    <property type="entry name" value="GntR"/>
    <property type="match status" value="1"/>
</dbReference>
<comment type="caution">
    <text evidence="5">The sequence shown here is derived from an EMBL/GenBank/DDBJ whole genome shotgun (WGS) entry which is preliminary data.</text>
</comment>
<evidence type="ECO:0000313" key="6">
    <source>
        <dbReference type="Proteomes" id="UP000655410"/>
    </source>
</evidence>
<dbReference type="Pfam" id="PF07729">
    <property type="entry name" value="FCD"/>
    <property type="match status" value="1"/>
</dbReference>
<proteinExistence type="predicted"/>
<dbReference type="EMBL" id="BMNI01000001">
    <property type="protein sequence ID" value="GGO85777.1"/>
    <property type="molecule type" value="Genomic_DNA"/>
</dbReference>
<feature type="domain" description="HTH gntR-type" evidence="4">
    <location>
        <begin position="10"/>
        <end position="77"/>
    </location>
</feature>
<name>A0ABQ2N7I6_9ACTN</name>
<evidence type="ECO:0000256" key="3">
    <source>
        <dbReference type="ARBA" id="ARBA00023163"/>
    </source>
</evidence>
<dbReference type="InterPro" id="IPR036390">
    <property type="entry name" value="WH_DNA-bd_sf"/>
</dbReference>
<keyword evidence="3" id="KW-0804">Transcription</keyword>
<dbReference type="Gene3D" id="1.20.120.530">
    <property type="entry name" value="GntR ligand-binding domain-like"/>
    <property type="match status" value="1"/>
</dbReference>
<dbReference type="Gene3D" id="1.10.10.10">
    <property type="entry name" value="Winged helix-like DNA-binding domain superfamily/Winged helix DNA-binding domain"/>
    <property type="match status" value="1"/>
</dbReference>
<dbReference type="SMART" id="SM00895">
    <property type="entry name" value="FCD"/>
    <property type="match status" value="1"/>
</dbReference>
<sequence>MPMTSSPVARALHGSVLDALGTAVTAGRLLPGNVLTLDGICQEYAVSRSVAREAVRVLESMGLIASRRRVGLTVRDRAHWNVFDPQVIRWRLAGEDRVAQLLSLSELRLGVEPVAARLAATRATPEQSRRLAEAVRDMEIYSGQGALAEFLHSDQLFHRTLLEASGNEMLASLGEMVGGVLEGRTHHHLMPAKPNPEAIALHDAVARAVRTRDPDGAERAMRAIIDESVQAMAEEARD</sequence>
<dbReference type="InterPro" id="IPR008920">
    <property type="entry name" value="TF_FadR/GntR_C"/>
</dbReference>
<dbReference type="SMART" id="SM00345">
    <property type="entry name" value="HTH_GNTR"/>
    <property type="match status" value="1"/>
</dbReference>
<dbReference type="PROSITE" id="PS50949">
    <property type="entry name" value="HTH_GNTR"/>
    <property type="match status" value="1"/>
</dbReference>
<evidence type="ECO:0000259" key="4">
    <source>
        <dbReference type="PROSITE" id="PS50949"/>
    </source>
</evidence>
<evidence type="ECO:0000313" key="5">
    <source>
        <dbReference type="EMBL" id="GGO85777.1"/>
    </source>
</evidence>
<dbReference type="SUPFAM" id="SSF46785">
    <property type="entry name" value="Winged helix' DNA-binding domain"/>
    <property type="match status" value="1"/>
</dbReference>
<keyword evidence="1" id="KW-0805">Transcription regulation</keyword>
<evidence type="ECO:0000256" key="2">
    <source>
        <dbReference type="ARBA" id="ARBA00023125"/>
    </source>
</evidence>
<reference evidence="6" key="1">
    <citation type="journal article" date="2019" name="Int. J. Syst. Evol. Microbiol.">
        <title>The Global Catalogue of Microorganisms (GCM) 10K type strain sequencing project: providing services to taxonomists for standard genome sequencing and annotation.</title>
        <authorList>
            <consortium name="The Broad Institute Genomics Platform"/>
            <consortium name="The Broad Institute Genome Sequencing Center for Infectious Disease"/>
            <person name="Wu L."/>
            <person name="Ma J."/>
        </authorList>
    </citation>
    <scope>NUCLEOTIDE SEQUENCE [LARGE SCALE GENOMIC DNA]</scope>
    <source>
        <strain evidence="6">CGMCC 4.7371</strain>
    </source>
</reference>
<dbReference type="PANTHER" id="PTHR43537:SF44">
    <property type="entry name" value="GNTR FAMILY REGULATORY PROTEIN"/>
    <property type="match status" value="1"/>
</dbReference>
<dbReference type="InterPro" id="IPR036388">
    <property type="entry name" value="WH-like_DNA-bd_sf"/>
</dbReference>
<dbReference type="SUPFAM" id="SSF48008">
    <property type="entry name" value="GntR ligand-binding domain-like"/>
    <property type="match status" value="1"/>
</dbReference>
<organism evidence="5 6">
    <name type="scientific">Nocardioides phosphati</name>
    <dbReference type="NCBI Taxonomy" id="1867775"/>
    <lineage>
        <taxon>Bacteria</taxon>
        <taxon>Bacillati</taxon>
        <taxon>Actinomycetota</taxon>
        <taxon>Actinomycetes</taxon>
        <taxon>Propionibacteriales</taxon>
        <taxon>Nocardioidaceae</taxon>
        <taxon>Nocardioides</taxon>
    </lineage>
</organism>